<name>A0A087TCH8_STEMI</name>
<gene>
    <name evidence="2" type="ORF">X975_23412</name>
</gene>
<dbReference type="AlphaFoldDB" id="A0A087TCH8"/>
<dbReference type="InterPro" id="IPR036397">
    <property type="entry name" value="RNaseH_sf"/>
</dbReference>
<accession>A0A087TCH8</accession>
<evidence type="ECO:0000259" key="1">
    <source>
        <dbReference type="PROSITE" id="PS50879"/>
    </source>
</evidence>
<dbReference type="EMBL" id="KK114580">
    <property type="protein sequence ID" value="KFM62817.1"/>
    <property type="molecule type" value="Genomic_DNA"/>
</dbReference>
<feature type="non-terminal residue" evidence="2">
    <location>
        <position position="241"/>
    </location>
</feature>
<feature type="domain" description="RNase H type-1" evidence="1">
    <location>
        <begin position="1"/>
        <end position="109"/>
    </location>
</feature>
<proteinExistence type="predicted"/>
<dbReference type="Proteomes" id="UP000054359">
    <property type="component" value="Unassembled WGS sequence"/>
</dbReference>
<dbReference type="SUPFAM" id="SSF53098">
    <property type="entry name" value="Ribonuclease H-like"/>
    <property type="match status" value="1"/>
</dbReference>
<dbReference type="CDD" id="cd09276">
    <property type="entry name" value="Rnase_HI_RT_non_LTR"/>
    <property type="match status" value="1"/>
</dbReference>
<protein>
    <recommendedName>
        <fullName evidence="1">RNase H type-1 domain-containing protein</fullName>
    </recommendedName>
</protein>
<evidence type="ECO:0000313" key="2">
    <source>
        <dbReference type="EMBL" id="KFM62817.1"/>
    </source>
</evidence>
<dbReference type="InterPro" id="IPR002156">
    <property type="entry name" value="RNaseH_domain"/>
</dbReference>
<dbReference type="GO" id="GO:0004523">
    <property type="term" value="F:RNA-DNA hybrid ribonuclease activity"/>
    <property type="evidence" value="ECO:0007669"/>
    <property type="project" value="InterPro"/>
</dbReference>
<keyword evidence="3" id="KW-1185">Reference proteome</keyword>
<reference evidence="2 3" key="1">
    <citation type="submission" date="2013-11" db="EMBL/GenBank/DDBJ databases">
        <title>Genome sequencing of Stegodyphus mimosarum.</title>
        <authorList>
            <person name="Bechsgaard J."/>
        </authorList>
    </citation>
    <scope>NUCLEOTIDE SEQUENCE [LARGE SCALE GENOMIC DNA]</scope>
</reference>
<dbReference type="Gene3D" id="3.30.420.10">
    <property type="entry name" value="Ribonuclease H-like superfamily/Ribonuclease H"/>
    <property type="match status" value="1"/>
</dbReference>
<dbReference type="GO" id="GO:0003676">
    <property type="term" value="F:nucleic acid binding"/>
    <property type="evidence" value="ECO:0007669"/>
    <property type="project" value="InterPro"/>
</dbReference>
<dbReference type="OMA" id="EISNHRS"/>
<organism evidence="2 3">
    <name type="scientific">Stegodyphus mimosarum</name>
    <name type="common">African social velvet spider</name>
    <dbReference type="NCBI Taxonomy" id="407821"/>
    <lineage>
        <taxon>Eukaryota</taxon>
        <taxon>Metazoa</taxon>
        <taxon>Ecdysozoa</taxon>
        <taxon>Arthropoda</taxon>
        <taxon>Chelicerata</taxon>
        <taxon>Arachnida</taxon>
        <taxon>Araneae</taxon>
        <taxon>Araneomorphae</taxon>
        <taxon>Entelegynae</taxon>
        <taxon>Eresoidea</taxon>
        <taxon>Eresidae</taxon>
        <taxon>Stegodyphus</taxon>
    </lineage>
</organism>
<dbReference type="STRING" id="407821.A0A087TCH8"/>
<dbReference type="PROSITE" id="PS50879">
    <property type="entry name" value="RNASE_H_1"/>
    <property type="match status" value="1"/>
</dbReference>
<dbReference type="Pfam" id="PF00075">
    <property type="entry name" value="RNase_H"/>
    <property type="match status" value="1"/>
</dbReference>
<dbReference type="InterPro" id="IPR012337">
    <property type="entry name" value="RNaseH-like_sf"/>
</dbReference>
<sequence>MSEISNHRSSSYYLELHPSNSVFQAELTALKAALDFIANNGGYKVIYTDSMSSLQAIQGGRSRHPIVRDIQKVLISSPGSLRPKLQWVPAHTGIKGNEAAGMIAKGAANEPHVSSIVVPLLDSYLKTTLKCELIKQWQNYWETSTTGRRLYDFKPEVNQNLNSSSLHLKQYLTRHGPYMSYLHRFLLRDSDQCICGTIDDPDHYLFDCPHTANSHLKRPAAINMPAWFKNTIKNKYALSRI</sequence>
<dbReference type="OrthoDB" id="6437556at2759"/>
<evidence type="ECO:0000313" key="3">
    <source>
        <dbReference type="Proteomes" id="UP000054359"/>
    </source>
</evidence>